<name>A0A4Q2MCL8_9MICO</name>
<dbReference type="OrthoDB" id="9132139at2"/>
<comment type="caution">
    <text evidence="2">The sequence shown here is derived from an EMBL/GenBank/DDBJ whole genome shotgun (WGS) entry which is preliminary data.</text>
</comment>
<proteinExistence type="predicted"/>
<dbReference type="PROSITE" id="PS51186">
    <property type="entry name" value="GNAT"/>
    <property type="match status" value="1"/>
</dbReference>
<dbReference type="AlphaFoldDB" id="A0A4Q2MCL8"/>
<keyword evidence="3" id="KW-1185">Reference proteome</keyword>
<dbReference type="PANTHER" id="PTHR43792">
    <property type="entry name" value="GNAT FAMILY, PUTATIVE (AFU_ORTHOLOGUE AFUA_3G00765)-RELATED-RELATED"/>
    <property type="match status" value="1"/>
</dbReference>
<evidence type="ECO:0000259" key="1">
    <source>
        <dbReference type="PROSITE" id="PS51186"/>
    </source>
</evidence>
<sequence length="246" mass="27245">MTTTSARLGTRSHIVAPSSESISDALRTALRSAVTLGGRFRRPRFLRGPRIERAVVARVITTDRLVLRPHRRADAAAWFALQSDRAVTQYLDWPERTKAQSRRHLRDRTRHTRLLQTNDFLALAVEYQGRLIGDVSLHLRDVASDERSAEIGWVVSPDVAGRGLATEAANALLDVAFDQLGARWVSAVMDVRNDRSIALARRLGFLPVGHLKGDLVMKLAAPTVEVSEPEVTAPVHESRAALRRAA</sequence>
<keyword evidence="2" id="KW-0808">Transferase</keyword>
<dbReference type="PANTHER" id="PTHR43792:SF1">
    <property type="entry name" value="N-ACETYLTRANSFERASE DOMAIN-CONTAINING PROTEIN"/>
    <property type="match status" value="1"/>
</dbReference>
<dbReference type="EMBL" id="SDPM01000001">
    <property type="protein sequence ID" value="RXZ87851.1"/>
    <property type="molecule type" value="Genomic_DNA"/>
</dbReference>
<gene>
    <name evidence="2" type="ORF">ESP50_01210</name>
</gene>
<dbReference type="Proteomes" id="UP000292686">
    <property type="component" value="Unassembled WGS sequence"/>
</dbReference>
<accession>A0A4Q2MCL8</accession>
<evidence type="ECO:0000313" key="3">
    <source>
        <dbReference type="Proteomes" id="UP000292686"/>
    </source>
</evidence>
<dbReference type="Pfam" id="PF13302">
    <property type="entry name" value="Acetyltransf_3"/>
    <property type="match status" value="1"/>
</dbReference>
<dbReference type="Gene3D" id="3.40.630.30">
    <property type="match status" value="1"/>
</dbReference>
<dbReference type="GO" id="GO:0016747">
    <property type="term" value="F:acyltransferase activity, transferring groups other than amino-acyl groups"/>
    <property type="evidence" value="ECO:0007669"/>
    <property type="project" value="InterPro"/>
</dbReference>
<evidence type="ECO:0000313" key="2">
    <source>
        <dbReference type="EMBL" id="RXZ87851.1"/>
    </source>
</evidence>
<organism evidence="2 3">
    <name type="scientific">Agromyces atrinae</name>
    <dbReference type="NCBI Taxonomy" id="592376"/>
    <lineage>
        <taxon>Bacteria</taxon>
        <taxon>Bacillati</taxon>
        <taxon>Actinomycetota</taxon>
        <taxon>Actinomycetes</taxon>
        <taxon>Micrococcales</taxon>
        <taxon>Microbacteriaceae</taxon>
        <taxon>Agromyces</taxon>
    </lineage>
</organism>
<dbReference type="InterPro" id="IPR000182">
    <property type="entry name" value="GNAT_dom"/>
</dbReference>
<dbReference type="InterPro" id="IPR051531">
    <property type="entry name" value="N-acetyltransferase"/>
</dbReference>
<reference evidence="2 3" key="1">
    <citation type="submission" date="2019-01" db="EMBL/GenBank/DDBJ databases">
        <title>Agromyces.</title>
        <authorList>
            <person name="Li J."/>
        </authorList>
    </citation>
    <scope>NUCLEOTIDE SEQUENCE [LARGE SCALE GENOMIC DNA]</scope>
    <source>
        <strain evidence="2 3">DSM 23870</strain>
    </source>
</reference>
<feature type="domain" description="N-acetyltransferase" evidence="1">
    <location>
        <begin position="65"/>
        <end position="222"/>
    </location>
</feature>
<dbReference type="SUPFAM" id="SSF55729">
    <property type="entry name" value="Acyl-CoA N-acyltransferases (Nat)"/>
    <property type="match status" value="1"/>
</dbReference>
<dbReference type="InterPro" id="IPR016181">
    <property type="entry name" value="Acyl_CoA_acyltransferase"/>
</dbReference>
<protein>
    <submittedName>
        <fullName evidence="2">N-acetyltransferase</fullName>
    </submittedName>
</protein>